<dbReference type="eggNOG" id="COG0265">
    <property type="taxonomic scope" value="Bacteria"/>
</dbReference>
<dbReference type="PANTHER" id="PTHR43343">
    <property type="entry name" value="PEPTIDASE S12"/>
    <property type="match status" value="1"/>
</dbReference>
<evidence type="ECO:0000256" key="2">
    <source>
        <dbReference type="ARBA" id="ARBA00022801"/>
    </source>
</evidence>
<evidence type="ECO:0000256" key="1">
    <source>
        <dbReference type="ARBA" id="ARBA00022670"/>
    </source>
</evidence>
<dbReference type="InterPro" id="IPR051201">
    <property type="entry name" value="Chloro_Bact_Ser_Proteases"/>
</dbReference>
<evidence type="ECO:0000256" key="4">
    <source>
        <dbReference type="SAM" id="Phobius"/>
    </source>
</evidence>
<dbReference type="InterPro" id="IPR001478">
    <property type="entry name" value="PDZ"/>
</dbReference>
<dbReference type="CDD" id="cd06779">
    <property type="entry name" value="cpPDZ_Deg_HtrA-like"/>
    <property type="match status" value="1"/>
</dbReference>
<organism evidence="6 7">
    <name type="scientific">Adlercreutzia caecimuris B7</name>
    <dbReference type="NCBI Taxonomy" id="1235794"/>
    <lineage>
        <taxon>Bacteria</taxon>
        <taxon>Bacillati</taxon>
        <taxon>Actinomycetota</taxon>
        <taxon>Coriobacteriia</taxon>
        <taxon>Eggerthellales</taxon>
        <taxon>Eggerthellaceae</taxon>
        <taxon>Adlercreutzia</taxon>
    </lineage>
</organism>
<feature type="domain" description="PDZ" evidence="5">
    <location>
        <begin position="389"/>
        <end position="468"/>
    </location>
</feature>
<dbReference type="PRINTS" id="PR00834">
    <property type="entry name" value="PROTEASES2C"/>
</dbReference>
<dbReference type="STRING" id="1235794.C811_02099"/>
<evidence type="ECO:0000313" key="6">
    <source>
        <dbReference type="EMBL" id="EOS50466.1"/>
    </source>
</evidence>
<keyword evidence="4" id="KW-0472">Membrane</keyword>
<name>R9KW69_9ACTN</name>
<dbReference type="GO" id="GO:0006508">
    <property type="term" value="P:proteolysis"/>
    <property type="evidence" value="ECO:0007669"/>
    <property type="project" value="UniProtKB-KW"/>
</dbReference>
<dbReference type="Gene3D" id="2.40.10.120">
    <property type="match status" value="1"/>
</dbReference>
<feature type="compositionally biased region" description="Pro residues" evidence="3">
    <location>
        <begin position="17"/>
        <end position="37"/>
    </location>
</feature>
<sequence>MTDMNGTPVPDGSTPGPDQPTAPQPLQPTQPTAPVPPQNTYQPYGGQAQAHAAGQHAYGQQPPYGAQQTYEAEPVSVHPQHGGQKSSGGKTFLIAFAGALVACVLAFGVWGVANAMGGIGKTETVTDPVTGQQTVIAPSEDATLAETVSAKCLPSVVAIDVYAAPQQGSMGGWAELFGYDYGYGTDQGQDGQELEMFSQGSGVVLTEDGYIITNNHVVEGGSAYKVTVGGNTYDAELVGTDPSSDVAVLKAKDAKGLTVMEVGDSDNLTIGEWVMTLGSPFGLEQSVATGIVSATSRSQIMDAQESVQSGGSGEITIYPNMIQTDAAINPGNSGGALVDAEGKLIGINTLITSYSGNYSGVGFAIPVNYAINLAQQIIAGETPTHAQLGVSLSSVNAQSAKRYGLSVDTGAYVAGVAEGSGAAAAGIVPGDIITAFDGQPVESASDLMLDVRTKNPGDTVTLTVNSGGQSKDVQVTLGDDAASQQQKAETQQESMDEFQQGGRGGMSLEDMLRLYDQHQQKNAA</sequence>
<dbReference type="SMART" id="SM00228">
    <property type="entry name" value="PDZ"/>
    <property type="match status" value="1"/>
</dbReference>
<dbReference type="SUPFAM" id="SSF50494">
    <property type="entry name" value="Trypsin-like serine proteases"/>
    <property type="match status" value="1"/>
</dbReference>
<evidence type="ECO:0000259" key="5">
    <source>
        <dbReference type="PROSITE" id="PS50106"/>
    </source>
</evidence>
<keyword evidence="4" id="KW-0812">Transmembrane</keyword>
<dbReference type="InterPro" id="IPR036034">
    <property type="entry name" value="PDZ_sf"/>
</dbReference>
<feature type="transmembrane region" description="Helical" evidence="4">
    <location>
        <begin position="92"/>
        <end position="113"/>
    </location>
</feature>
<feature type="compositionally biased region" description="Polar residues" evidence="3">
    <location>
        <begin position="482"/>
        <end position="493"/>
    </location>
</feature>
<keyword evidence="1" id="KW-0645">Protease</keyword>
<dbReference type="HOGENOM" id="CLU_020120_3_1_11"/>
<dbReference type="EMBL" id="ASSY01000009">
    <property type="protein sequence ID" value="EOS50466.1"/>
    <property type="molecule type" value="Genomic_DNA"/>
</dbReference>
<evidence type="ECO:0000313" key="7">
    <source>
        <dbReference type="Proteomes" id="UP000014204"/>
    </source>
</evidence>
<dbReference type="AlphaFoldDB" id="R9KW69"/>
<protein>
    <recommendedName>
        <fullName evidence="5">PDZ domain-containing protein</fullName>
    </recommendedName>
</protein>
<proteinExistence type="predicted"/>
<keyword evidence="4" id="KW-1133">Transmembrane helix</keyword>
<dbReference type="PANTHER" id="PTHR43343:SF3">
    <property type="entry name" value="PROTEASE DO-LIKE 8, CHLOROPLASTIC"/>
    <property type="match status" value="1"/>
</dbReference>
<dbReference type="GeneID" id="82191484"/>
<feature type="region of interest" description="Disordered" evidence="3">
    <location>
        <begin position="478"/>
        <end position="524"/>
    </location>
</feature>
<dbReference type="Gene3D" id="2.30.42.10">
    <property type="match status" value="1"/>
</dbReference>
<dbReference type="PATRIC" id="fig|1235794.3.peg.2069"/>
<evidence type="ECO:0000256" key="3">
    <source>
        <dbReference type="SAM" id="MobiDB-lite"/>
    </source>
</evidence>
<accession>R9KW69</accession>
<comment type="caution">
    <text evidence="6">The sequence shown here is derived from an EMBL/GenBank/DDBJ whole genome shotgun (WGS) entry which is preliminary data.</text>
</comment>
<feature type="compositionally biased region" description="Basic and acidic residues" evidence="3">
    <location>
        <begin position="510"/>
        <end position="524"/>
    </location>
</feature>
<keyword evidence="2" id="KW-0378">Hydrolase</keyword>
<reference evidence="6 7" key="1">
    <citation type="submission" date="2013-04" db="EMBL/GenBank/DDBJ databases">
        <title>The Genome Sequence of Enterorhabdus caecimuris B7.</title>
        <authorList>
            <consortium name="The Broad Institute Genomics Platform"/>
            <consortium name="The Broad Institute Genome Sequencing Center for Infectious Disease"/>
            <person name="Earl A."/>
            <person name="Xavier R."/>
            <person name="Elson C."/>
            <person name="Duck W."/>
            <person name="Walker B."/>
            <person name="Young S."/>
            <person name="Zeng Q."/>
            <person name="Gargeya S."/>
            <person name="Fitzgerald M."/>
            <person name="Haas B."/>
            <person name="Abouelleil A."/>
            <person name="Allen A.W."/>
            <person name="Alvarado L."/>
            <person name="Arachchi H.M."/>
            <person name="Berlin A.M."/>
            <person name="Chapman S.B."/>
            <person name="Gainer-Dewar J."/>
            <person name="Goldberg J."/>
            <person name="Griggs A."/>
            <person name="Gujja S."/>
            <person name="Hansen M."/>
            <person name="Howarth C."/>
            <person name="Imamovic A."/>
            <person name="Ireland A."/>
            <person name="Larimer J."/>
            <person name="McCowan C."/>
            <person name="Murphy C."/>
            <person name="Pearson M."/>
            <person name="Poon T.W."/>
            <person name="Priest M."/>
            <person name="Roberts A."/>
            <person name="Saif S."/>
            <person name="Shea T."/>
            <person name="Sisk P."/>
            <person name="Sykes S."/>
            <person name="Wortman J."/>
            <person name="Nusbaum C."/>
            <person name="Birren B."/>
        </authorList>
    </citation>
    <scope>NUCLEOTIDE SEQUENCE [LARGE SCALE GENOMIC DNA]</scope>
    <source>
        <strain evidence="6 7">B7</strain>
    </source>
</reference>
<dbReference type="RefSeq" id="WP_016310278.1">
    <property type="nucleotide sequence ID" value="NZ_KE159646.1"/>
</dbReference>
<dbReference type="Pfam" id="PF13365">
    <property type="entry name" value="Trypsin_2"/>
    <property type="match status" value="1"/>
</dbReference>
<gene>
    <name evidence="6" type="ORF">C811_02099</name>
</gene>
<dbReference type="Proteomes" id="UP000014204">
    <property type="component" value="Unassembled WGS sequence"/>
</dbReference>
<dbReference type="Pfam" id="PF13180">
    <property type="entry name" value="PDZ_2"/>
    <property type="match status" value="1"/>
</dbReference>
<dbReference type="InterPro" id="IPR009003">
    <property type="entry name" value="Peptidase_S1_PA"/>
</dbReference>
<dbReference type="SUPFAM" id="SSF50156">
    <property type="entry name" value="PDZ domain-like"/>
    <property type="match status" value="1"/>
</dbReference>
<feature type="compositionally biased region" description="Low complexity" evidence="3">
    <location>
        <begin position="41"/>
        <end position="63"/>
    </location>
</feature>
<dbReference type="InterPro" id="IPR001940">
    <property type="entry name" value="Peptidase_S1C"/>
</dbReference>
<keyword evidence="7" id="KW-1185">Reference proteome</keyword>
<dbReference type="PROSITE" id="PS50106">
    <property type="entry name" value="PDZ"/>
    <property type="match status" value="1"/>
</dbReference>
<feature type="region of interest" description="Disordered" evidence="3">
    <location>
        <begin position="1"/>
        <end position="84"/>
    </location>
</feature>
<dbReference type="GO" id="GO:0004252">
    <property type="term" value="F:serine-type endopeptidase activity"/>
    <property type="evidence" value="ECO:0007669"/>
    <property type="project" value="InterPro"/>
</dbReference>